<evidence type="ECO:0000313" key="5">
    <source>
        <dbReference type="Proteomes" id="UP000297025"/>
    </source>
</evidence>
<dbReference type="RefSeq" id="WP_135831847.1">
    <property type="nucleotide sequence ID" value="NZ_BMCK01000002.1"/>
</dbReference>
<dbReference type="EMBL" id="CP038462">
    <property type="protein sequence ID" value="QCC76799.1"/>
    <property type="molecule type" value="Genomic_DNA"/>
</dbReference>
<accession>A0A4P7UD04</accession>
<keyword evidence="1" id="KW-0378">Hydrolase</keyword>
<evidence type="ECO:0000256" key="1">
    <source>
        <dbReference type="ARBA" id="ARBA00022801"/>
    </source>
</evidence>
<gene>
    <name evidence="4" type="ORF">E2C04_05440</name>
</gene>
<organism evidence="4 5">
    <name type="scientific">Nocardioides daphniae</name>
    <dbReference type="NCBI Taxonomy" id="402297"/>
    <lineage>
        <taxon>Bacteria</taxon>
        <taxon>Bacillati</taxon>
        <taxon>Actinomycetota</taxon>
        <taxon>Actinomycetes</taxon>
        <taxon>Propionibacteriales</taxon>
        <taxon>Nocardioidaceae</taxon>
        <taxon>Nocardioides</taxon>
    </lineage>
</organism>
<dbReference type="PANTHER" id="PTHR43156">
    <property type="entry name" value="STAGE II SPORULATION PROTEIN E-RELATED"/>
    <property type="match status" value="1"/>
</dbReference>
<reference evidence="4 5" key="1">
    <citation type="journal article" date="2008" name="Int. J. Syst. Evol. Microbiol.">
        <title>Nocardioides daphniae sp. nov., isolated from Daphnia cucullata (Crustacea: Cladocera).</title>
        <authorList>
            <person name="Toth E.M."/>
            <person name="Keki Z."/>
            <person name="Homonnay Z.G."/>
            <person name="Borsodi A.K."/>
            <person name="Marialigeti K."/>
            <person name="Schumann P."/>
        </authorList>
    </citation>
    <scope>NUCLEOTIDE SEQUENCE [LARGE SCALE GENOMIC DNA]</scope>
    <source>
        <strain evidence="4 5">JCM 16608</strain>
    </source>
</reference>
<dbReference type="GO" id="GO:0016791">
    <property type="term" value="F:phosphatase activity"/>
    <property type="evidence" value="ECO:0007669"/>
    <property type="project" value="TreeGrafter"/>
</dbReference>
<keyword evidence="2" id="KW-0812">Transmembrane</keyword>
<dbReference type="InterPro" id="IPR052016">
    <property type="entry name" value="Bact_Sigma-Reg"/>
</dbReference>
<proteinExistence type="predicted"/>
<feature type="domain" description="PPM-type phosphatase" evidence="3">
    <location>
        <begin position="152"/>
        <end position="361"/>
    </location>
</feature>
<evidence type="ECO:0000313" key="4">
    <source>
        <dbReference type="EMBL" id="QCC76799.1"/>
    </source>
</evidence>
<dbReference type="Gene3D" id="3.60.40.10">
    <property type="entry name" value="PPM-type phosphatase domain"/>
    <property type="match status" value="1"/>
</dbReference>
<evidence type="ECO:0000259" key="3">
    <source>
        <dbReference type="SMART" id="SM00331"/>
    </source>
</evidence>
<feature type="transmembrane region" description="Helical" evidence="2">
    <location>
        <begin position="26"/>
        <end position="45"/>
    </location>
</feature>
<dbReference type="AlphaFoldDB" id="A0A4P7UD04"/>
<dbReference type="InterPro" id="IPR036457">
    <property type="entry name" value="PPM-type-like_dom_sf"/>
</dbReference>
<dbReference type="PANTHER" id="PTHR43156:SF2">
    <property type="entry name" value="STAGE II SPORULATION PROTEIN E"/>
    <property type="match status" value="1"/>
</dbReference>
<dbReference type="SMART" id="SM00331">
    <property type="entry name" value="PP2C_SIG"/>
    <property type="match status" value="1"/>
</dbReference>
<dbReference type="Proteomes" id="UP000297025">
    <property type="component" value="Chromosome"/>
</dbReference>
<dbReference type="InterPro" id="IPR001932">
    <property type="entry name" value="PPM-type_phosphatase-like_dom"/>
</dbReference>
<protein>
    <submittedName>
        <fullName evidence="4">Serine/threonine-protein phosphatase</fullName>
    </submittedName>
</protein>
<name>A0A4P7UD04_9ACTN</name>
<feature type="transmembrane region" description="Helical" evidence="2">
    <location>
        <begin position="98"/>
        <end position="117"/>
    </location>
</feature>
<keyword evidence="2" id="KW-0472">Membrane</keyword>
<dbReference type="OrthoDB" id="4935951at2"/>
<dbReference type="KEGG" id="ndp:E2C04_05440"/>
<keyword evidence="2" id="KW-1133">Transmembrane helix</keyword>
<evidence type="ECO:0000256" key="2">
    <source>
        <dbReference type="SAM" id="Phobius"/>
    </source>
</evidence>
<dbReference type="Pfam" id="PF07228">
    <property type="entry name" value="SpoIIE"/>
    <property type="match status" value="1"/>
</dbReference>
<sequence>MTEQASMLSAPFRTLRRRVQRSMRTGWSMELLALIVTAVGMAVLIVTFPSWAPLMMLVLPLAVGSLVLGPKELPWFVVFVLLVLALTTTQRADMNARSAVTVAVVFALGFIILLASFRRSRLGVAGVRGESMLVDLRDRILKQGTIPDLPDDWQVEWELRSAGGTLFAGDFVVASRASCGRLDLVVVDVSGKGEQAGTRALLLSGAFGGLMGALSPEEFLPAANDYLLRQEWVEGFASAVHLSLDLTTGRYEVRSAGHPPAALHDAGAGRWAVLDTEGPLLGLIPGAEFPVSTGTMRRGDAMLLYTDGLVETKGRDISMGIDRMLGQAERVLRGDFSNGAARLVDAVGGPDDDRGLLLLHRKLA</sequence>